<keyword evidence="4" id="KW-1185">Reference proteome</keyword>
<evidence type="ECO:0000313" key="4">
    <source>
        <dbReference type="Proteomes" id="UP000044602"/>
    </source>
</evidence>
<gene>
    <name evidence="2" type="ORF">BN1708_016123</name>
    <name evidence="3" type="ORF">BN1723_004810</name>
</gene>
<feature type="compositionally biased region" description="Low complexity" evidence="1">
    <location>
        <begin position="201"/>
        <end position="210"/>
    </location>
</feature>
<dbReference type="EMBL" id="CVQH01022217">
    <property type="protein sequence ID" value="CRK32638.1"/>
    <property type="molecule type" value="Genomic_DNA"/>
</dbReference>
<evidence type="ECO:0000313" key="5">
    <source>
        <dbReference type="Proteomes" id="UP000045706"/>
    </source>
</evidence>
<dbReference type="Proteomes" id="UP000045706">
    <property type="component" value="Unassembled WGS sequence"/>
</dbReference>
<dbReference type="AlphaFoldDB" id="A0A0G4N1R4"/>
<name>A0A0G4N1R4_VERLO</name>
<feature type="compositionally biased region" description="Polar residues" evidence="1">
    <location>
        <begin position="55"/>
        <end position="73"/>
    </location>
</feature>
<dbReference type="EMBL" id="CVQI01032052">
    <property type="protein sequence ID" value="CRK40382.1"/>
    <property type="molecule type" value="Genomic_DNA"/>
</dbReference>
<evidence type="ECO:0000313" key="3">
    <source>
        <dbReference type="EMBL" id="CRK40382.1"/>
    </source>
</evidence>
<evidence type="ECO:0000256" key="1">
    <source>
        <dbReference type="SAM" id="MobiDB-lite"/>
    </source>
</evidence>
<sequence>MPLISYLYNLAAMARADVLLIAMIFSPSPADLAFQNQYIAENLVLSASLTAMCQDPSENGRSSNTDAASTRARNGSPERRLSNPDSQASFTYQGVGRYNDDRRRDLGWSLRLMTEGLAPNGSRHSTSVEKSNIWLHDLTLPSSPNNHQYSNGKRSFDKMERDLDDQLERARVDGITKRSRHDSKRHTADSMRLEDPSASGTSTNDNNSSDQARRRRHADGAPHRSGRHRSYGDRH</sequence>
<reference evidence="4 5" key="1">
    <citation type="submission" date="2015-05" db="EMBL/GenBank/DDBJ databases">
        <authorList>
            <person name="Fogelqvist Johan"/>
        </authorList>
    </citation>
    <scope>NUCLEOTIDE SEQUENCE [LARGE SCALE GENOMIC DNA]</scope>
    <source>
        <strain evidence="2">VL1</strain>
        <strain evidence="3">VL2</strain>
    </source>
</reference>
<feature type="region of interest" description="Disordered" evidence="1">
    <location>
        <begin position="169"/>
        <end position="235"/>
    </location>
</feature>
<evidence type="ECO:0000313" key="2">
    <source>
        <dbReference type="EMBL" id="CRK32638.1"/>
    </source>
</evidence>
<protein>
    <submittedName>
        <fullName evidence="3">Uncharacterized protein</fullName>
    </submittedName>
</protein>
<organism evidence="3 5">
    <name type="scientific">Verticillium longisporum</name>
    <name type="common">Verticillium dahliae var. longisporum</name>
    <dbReference type="NCBI Taxonomy" id="100787"/>
    <lineage>
        <taxon>Eukaryota</taxon>
        <taxon>Fungi</taxon>
        <taxon>Dikarya</taxon>
        <taxon>Ascomycota</taxon>
        <taxon>Pezizomycotina</taxon>
        <taxon>Sordariomycetes</taxon>
        <taxon>Hypocreomycetidae</taxon>
        <taxon>Glomerellales</taxon>
        <taxon>Plectosphaerellaceae</taxon>
        <taxon>Verticillium</taxon>
    </lineage>
</organism>
<feature type="compositionally biased region" description="Polar residues" evidence="1">
    <location>
        <begin position="83"/>
        <end position="92"/>
    </location>
</feature>
<feature type="compositionally biased region" description="Basic and acidic residues" evidence="1">
    <location>
        <begin position="185"/>
        <end position="195"/>
    </location>
</feature>
<dbReference type="Proteomes" id="UP000044602">
    <property type="component" value="Unassembled WGS sequence"/>
</dbReference>
<accession>A0A0G4N1R4</accession>
<feature type="region of interest" description="Disordered" evidence="1">
    <location>
        <begin position="55"/>
        <end position="96"/>
    </location>
</feature>
<proteinExistence type="predicted"/>